<accession>A0A2T7P3D6</accession>
<keyword evidence="2" id="KW-0677">Repeat</keyword>
<proteinExistence type="predicted"/>
<keyword evidence="1" id="KW-0732">Signal</keyword>
<sequence length="251" mass="27011">MVSCSLGTRSTRRREANSRVVRALASELTARWFNTRSAQQTSSNRPAGGDRYLMGRGLGKSRCQPPPPHFLHLINAAPSVLGVHPLGTGPKVVSVPVWSHGDGHDGLLGGDERENERCRAQGCSHTSSRTVVGWQVGWAAVFEVRGCVVGIGRLMRVCSRAANKGSARGSVGQQSLHHTTDIGTQSGETEQLSHSLEKSGIDVSISRITTNDETKKGRNKPTNERTNEPTNQPTNQPANQPANQPTNQPLS</sequence>
<gene>
    <name evidence="4" type="ORF">C0Q70_10495</name>
</gene>
<feature type="region of interest" description="Disordered" evidence="3">
    <location>
        <begin position="165"/>
        <end position="251"/>
    </location>
</feature>
<comment type="caution">
    <text evidence="4">The sequence shown here is derived from an EMBL/GenBank/DDBJ whole genome shotgun (WGS) entry which is preliminary data.</text>
</comment>
<dbReference type="InterPro" id="IPR006970">
    <property type="entry name" value="PT"/>
</dbReference>
<evidence type="ECO:0000256" key="2">
    <source>
        <dbReference type="ARBA" id="ARBA00022737"/>
    </source>
</evidence>
<dbReference type="AlphaFoldDB" id="A0A2T7P3D6"/>
<keyword evidence="5" id="KW-1185">Reference proteome</keyword>
<evidence type="ECO:0000313" key="4">
    <source>
        <dbReference type="EMBL" id="PVD27920.1"/>
    </source>
</evidence>
<dbReference type="Pfam" id="PF04886">
    <property type="entry name" value="PT"/>
    <property type="match status" value="1"/>
</dbReference>
<feature type="compositionally biased region" description="Polar residues" evidence="3">
    <location>
        <begin position="228"/>
        <end position="251"/>
    </location>
</feature>
<dbReference type="Proteomes" id="UP000245119">
    <property type="component" value="Linkage Group LG6"/>
</dbReference>
<protein>
    <submittedName>
        <fullName evidence="4">Uncharacterized protein</fullName>
    </submittedName>
</protein>
<evidence type="ECO:0000256" key="1">
    <source>
        <dbReference type="ARBA" id="ARBA00022729"/>
    </source>
</evidence>
<reference evidence="4 5" key="1">
    <citation type="submission" date="2018-04" db="EMBL/GenBank/DDBJ databases">
        <title>The genome of golden apple snail Pomacea canaliculata provides insight into stress tolerance and invasive adaptation.</title>
        <authorList>
            <person name="Liu C."/>
            <person name="Liu B."/>
            <person name="Ren Y."/>
            <person name="Zhang Y."/>
            <person name="Wang H."/>
            <person name="Li S."/>
            <person name="Jiang F."/>
            <person name="Yin L."/>
            <person name="Zhang G."/>
            <person name="Qian W."/>
            <person name="Fan W."/>
        </authorList>
    </citation>
    <scope>NUCLEOTIDE SEQUENCE [LARGE SCALE GENOMIC DNA]</scope>
    <source>
        <strain evidence="4">SZHN2017</strain>
        <tissue evidence="4">Muscle</tissue>
    </source>
</reference>
<feature type="compositionally biased region" description="Basic and acidic residues" evidence="3">
    <location>
        <begin position="210"/>
        <end position="227"/>
    </location>
</feature>
<organism evidence="4 5">
    <name type="scientific">Pomacea canaliculata</name>
    <name type="common">Golden apple snail</name>
    <dbReference type="NCBI Taxonomy" id="400727"/>
    <lineage>
        <taxon>Eukaryota</taxon>
        <taxon>Metazoa</taxon>
        <taxon>Spiralia</taxon>
        <taxon>Lophotrochozoa</taxon>
        <taxon>Mollusca</taxon>
        <taxon>Gastropoda</taxon>
        <taxon>Caenogastropoda</taxon>
        <taxon>Architaenioglossa</taxon>
        <taxon>Ampullarioidea</taxon>
        <taxon>Ampullariidae</taxon>
        <taxon>Pomacea</taxon>
    </lineage>
</organism>
<feature type="compositionally biased region" description="Polar residues" evidence="3">
    <location>
        <begin position="171"/>
        <end position="194"/>
    </location>
</feature>
<evidence type="ECO:0000313" key="5">
    <source>
        <dbReference type="Proteomes" id="UP000245119"/>
    </source>
</evidence>
<dbReference type="EMBL" id="PZQS01000006">
    <property type="protein sequence ID" value="PVD27920.1"/>
    <property type="molecule type" value="Genomic_DNA"/>
</dbReference>
<evidence type="ECO:0000256" key="3">
    <source>
        <dbReference type="SAM" id="MobiDB-lite"/>
    </source>
</evidence>
<name>A0A2T7P3D6_POMCA</name>